<reference evidence="2 3" key="1">
    <citation type="journal article" date="2009" name="Stand. Genomic Sci.">
        <title>Complete genome sequence of Sanguibacter keddieii type strain (ST-74).</title>
        <authorList>
            <person name="Ivanova N."/>
            <person name="Sikorski J."/>
            <person name="Sims D."/>
            <person name="Brettin T."/>
            <person name="Detter J.C."/>
            <person name="Han C."/>
            <person name="Lapidus A."/>
            <person name="Copeland A."/>
            <person name="Glavina Del Rio T."/>
            <person name="Nolan M."/>
            <person name="Chen F."/>
            <person name="Lucas S."/>
            <person name="Tice H."/>
            <person name="Cheng J.F."/>
            <person name="Bruce D."/>
            <person name="Goodwin L."/>
            <person name="Pitluck S."/>
            <person name="Pati A."/>
            <person name="Mavromatis K."/>
            <person name="Chen A."/>
            <person name="Palaniappan K."/>
            <person name="D'haeseleer P."/>
            <person name="Chain P."/>
            <person name="Bristow J."/>
            <person name="Eisen J.A."/>
            <person name="Markowitz V."/>
            <person name="Hugenholtz P."/>
            <person name="Goker M."/>
            <person name="Pukall R."/>
            <person name="Klenk H.P."/>
            <person name="Kyrpides N.C."/>
        </authorList>
    </citation>
    <scope>NUCLEOTIDE SEQUENCE [LARGE SCALE GENOMIC DNA]</scope>
    <source>
        <strain evidence="3">ATCC 51767 / DSM 10542 / NCFB 3025 / ST-74</strain>
    </source>
</reference>
<dbReference type="Proteomes" id="UP000000322">
    <property type="component" value="Chromosome"/>
</dbReference>
<dbReference type="Gene3D" id="3.40.190.10">
    <property type="entry name" value="Periplasmic binding protein-like II"/>
    <property type="match status" value="2"/>
</dbReference>
<dbReference type="CDD" id="cd13583">
    <property type="entry name" value="PBP2_AlgQ_like_4"/>
    <property type="match status" value="1"/>
</dbReference>
<dbReference type="PROSITE" id="PS51257">
    <property type="entry name" value="PROKAR_LIPOPROTEIN"/>
    <property type="match status" value="1"/>
</dbReference>
<evidence type="ECO:0000313" key="3">
    <source>
        <dbReference type="Proteomes" id="UP000000322"/>
    </source>
</evidence>
<dbReference type="EMBL" id="CP001819">
    <property type="protein sequence ID" value="ACZ23212.1"/>
    <property type="molecule type" value="Genomic_DNA"/>
</dbReference>
<feature type="chain" id="PRO_5039131782" evidence="1">
    <location>
        <begin position="26"/>
        <end position="551"/>
    </location>
</feature>
<dbReference type="SUPFAM" id="SSF53850">
    <property type="entry name" value="Periplasmic binding protein-like II"/>
    <property type="match status" value="1"/>
</dbReference>
<evidence type="ECO:0000256" key="1">
    <source>
        <dbReference type="SAM" id="SignalP"/>
    </source>
</evidence>
<evidence type="ECO:0000313" key="2">
    <source>
        <dbReference type="EMBL" id="ACZ23212.1"/>
    </source>
</evidence>
<proteinExistence type="predicted"/>
<dbReference type="OrthoDB" id="9787283at2"/>
<protein>
    <submittedName>
        <fullName evidence="2">Carbohydrate-binding protein</fullName>
    </submittedName>
</protein>
<dbReference type="STRING" id="446469.Sked_33170"/>
<organism evidence="2 3">
    <name type="scientific">Sanguibacter keddieii (strain ATCC 51767 / DSM 10542 / NCFB 3025 / ST-74)</name>
    <dbReference type="NCBI Taxonomy" id="446469"/>
    <lineage>
        <taxon>Bacteria</taxon>
        <taxon>Bacillati</taxon>
        <taxon>Actinomycetota</taxon>
        <taxon>Actinomycetes</taxon>
        <taxon>Micrococcales</taxon>
        <taxon>Sanguibacteraceae</taxon>
        <taxon>Sanguibacter</taxon>
    </lineage>
</organism>
<dbReference type="PANTHER" id="PTHR43649:SF12">
    <property type="entry name" value="DIACETYLCHITOBIOSE BINDING PROTEIN DASA"/>
    <property type="match status" value="1"/>
</dbReference>
<dbReference type="HOGENOM" id="CLU_021021_2_1_11"/>
<accession>D1BDZ1</accession>
<feature type="signal peptide" evidence="1">
    <location>
        <begin position="1"/>
        <end position="25"/>
    </location>
</feature>
<dbReference type="PANTHER" id="PTHR43649">
    <property type="entry name" value="ARABINOSE-BINDING PROTEIN-RELATED"/>
    <property type="match status" value="1"/>
</dbReference>
<dbReference type="RefSeq" id="WP_012868280.1">
    <property type="nucleotide sequence ID" value="NC_013521.1"/>
</dbReference>
<dbReference type="InterPro" id="IPR050490">
    <property type="entry name" value="Bact_solute-bd_prot1"/>
</dbReference>
<dbReference type="KEGG" id="ske:Sked_33170"/>
<keyword evidence="3" id="KW-1185">Reference proteome</keyword>
<sequence length="551" mass="60311">MTRTLPARPRRATAAAVALGMVALAACGSSGSADGDSEAAKGNDAGAMADYAVGDQFTATEPLSFSVLYSDHPNYPIQDDWLLWSELEERTGVTLEPTVVPMSDYEQKRSLLVGAGDAPLILPKTYPGQEAAFVASGAILPVSDYVDLMPNYQAKVEAWGLEPNLDTLRQEDGKYYVLPGLHEAVWQDYTIAVRTDIMDELGLEEPADWDEFRDMLAAMKEAYPDVYPLSERFSIPTPAGNLLNLLGMTYGTSAGWGYNNQQWDPETEEFVFPGTTDEYRDMLEYLHGLVEDGLMDPESFTQDDDTAISKLANGRSFAISTNAQTLVNDYRPALSATLPDAEIAKIRLPAGPAGDVVSGTSLLENGIMISAAAADDENFVAMMQLIDWLWYSDEGQELAKWGVEGTTYTRDADGTRVLDPEIDFIGLNPGAPQHLQKDFGFSGGVFAYGGTTDLLWSTFSDEEVAFQEGMADKEVLPLQPPFPLDELEREQATLLETPLRDTVQQASLQFVLGQRDLADWDAYVAEIEAKGSTQYIDLVNSAHERYVAENG</sequence>
<name>D1BDZ1_SANKS</name>
<dbReference type="InterPro" id="IPR006059">
    <property type="entry name" value="SBP"/>
</dbReference>
<dbReference type="AlphaFoldDB" id="D1BDZ1"/>
<dbReference type="Pfam" id="PF13416">
    <property type="entry name" value="SBP_bac_8"/>
    <property type="match status" value="1"/>
</dbReference>
<dbReference type="eggNOG" id="COG1653">
    <property type="taxonomic scope" value="Bacteria"/>
</dbReference>
<gene>
    <name evidence="2" type="ordered locus">Sked_33170</name>
</gene>
<keyword evidence="1" id="KW-0732">Signal</keyword>